<feature type="compositionally biased region" description="Polar residues" evidence="1">
    <location>
        <begin position="201"/>
        <end position="223"/>
    </location>
</feature>
<dbReference type="EMBL" id="MU157866">
    <property type="protein sequence ID" value="KAF9526895.1"/>
    <property type="molecule type" value="Genomic_DNA"/>
</dbReference>
<reference evidence="3" key="1">
    <citation type="submission" date="2020-11" db="EMBL/GenBank/DDBJ databases">
        <authorList>
            <consortium name="DOE Joint Genome Institute"/>
            <person name="Ahrendt S."/>
            <person name="Riley R."/>
            <person name="Andreopoulos W."/>
            <person name="Labutti K."/>
            <person name="Pangilinan J."/>
            <person name="Ruiz-Duenas F.J."/>
            <person name="Barrasa J.M."/>
            <person name="Sanchez-Garcia M."/>
            <person name="Camarero S."/>
            <person name="Miyauchi S."/>
            <person name="Serrano A."/>
            <person name="Linde D."/>
            <person name="Babiker R."/>
            <person name="Drula E."/>
            <person name="Ayuso-Fernandez I."/>
            <person name="Pacheco R."/>
            <person name="Padilla G."/>
            <person name="Ferreira P."/>
            <person name="Barriuso J."/>
            <person name="Kellner H."/>
            <person name="Castanera R."/>
            <person name="Alfaro M."/>
            <person name="Ramirez L."/>
            <person name="Pisabarro A.G."/>
            <person name="Kuo A."/>
            <person name="Tritt A."/>
            <person name="Lipzen A."/>
            <person name="He G."/>
            <person name="Yan M."/>
            <person name="Ng V."/>
            <person name="Cullen D."/>
            <person name="Martin F."/>
            <person name="Rosso M.-N."/>
            <person name="Henrissat B."/>
            <person name="Hibbett D."/>
            <person name="Martinez A.T."/>
            <person name="Grigoriev I.V."/>
        </authorList>
    </citation>
    <scope>NUCLEOTIDE SEQUENCE</scope>
    <source>
        <strain evidence="3">CBS 506.95</strain>
    </source>
</reference>
<feature type="compositionally biased region" description="Low complexity" evidence="1">
    <location>
        <begin position="169"/>
        <end position="200"/>
    </location>
</feature>
<evidence type="ECO:0000313" key="3">
    <source>
        <dbReference type="EMBL" id="KAF9526895.1"/>
    </source>
</evidence>
<evidence type="ECO:0000256" key="1">
    <source>
        <dbReference type="SAM" id="MobiDB-lite"/>
    </source>
</evidence>
<keyword evidence="2" id="KW-0812">Transmembrane</keyword>
<evidence type="ECO:0000256" key="2">
    <source>
        <dbReference type="SAM" id="Phobius"/>
    </source>
</evidence>
<keyword evidence="2" id="KW-0472">Membrane</keyword>
<organism evidence="3 4">
    <name type="scientific">Crepidotus variabilis</name>
    <dbReference type="NCBI Taxonomy" id="179855"/>
    <lineage>
        <taxon>Eukaryota</taxon>
        <taxon>Fungi</taxon>
        <taxon>Dikarya</taxon>
        <taxon>Basidiomycota</taxon>
        <taxon>Agaricomycotina</taxon>
        <taxon>Agaricomycetes</taxon>
        <taxon>Agaricomycetidae</taxon>
        <taxon>Agaricales</taxon>
        <taxon>Agaricineae</taxon>
        <taxon>Crepidotaceae</taxon>
        <taxon>Crepidotus</taxon>
    </lineage>
</organism>
<dbReference type="Proteomes" id="UP000807306">
    <property type="component" value="Unassembled WGS sequence"/>
</dbReference>
<feature type="compositionally biased region" description="Polar residues" evidence="1">
    <location>
        <begin position="348"/>
        <end position="368"/>
    </location>
</feature>
<accession>A0A9P6JNQ5</accession>
<feature type="compositionally biased region" description="Polar residues" evidence="1">
    <location>
        <begin position="150"/>
        <end position="168"/>
    </location>
</feature>
<name>A0A9P6JNQ5_9AGAR</name>
<keyword evidence="4" id="KW-1185">Reference proteome</keyword>
<feature type="region of interest" description="Disordered" evidence="1">
    <location>
        <begin position="345"/>
        <end position="368"/>
    </location>
</feature>
<feature type="region of interest" description="Disordered" evidence="1">
    <location>
        <begin position="133"/>
        <end position="231"/>
    </location>
</feature>
<proteinExistence type="predicted"/>
<keyword evidence="2" id="KW-1133">Transmembrane helix</keyword>
<protein>
    <submittedName>
        <fullName evidence="3">Uncharacterized protein</fullName>
    </submittedName>
</protein>
<dbReference type="AlphaFoldDB" id="A0A9P6JNQ5"/>
<dbReference type="Gene3D" id="2.60.120.260">
    <property type="entry name" value="Galactose-binding domain-like"/>
    <property type="match status" value="1"/>
</dbReference>
<sequence length="368" mass="39134">MSLEIDDNDTRVTYAGGLWEALRDSSQQYQSTVHSTWDYDASATVTFSGTGITVFATVPAGVGKTVTTFYILDGKTSITKWNDGQNSAQYNQVLYDSGPLSAGSHTLIIKNRGEDNDLDFRLDKLVIQTAQNAAPVTPPTTSSPIAANTVQPVPLQTPNTSHTSSSQEASVASRATTSSSSTLTQSSDSSSITSTPSGSSPRVTNEGVTSMSTGGSLNTPNIGSDTDTSISSKSSLPAILGGVIGFLAFVVFGFIVYILLRRRRRLKERSLLFANVATPFSIGTLPPSERPNIRLTIPVDVSSPSSIPETQHHRTLHLVSPATHTEKSAFHSFVAQSTDSLDTHLSAPYSTNLRNTGSDNPPSYQATL</sequence>
<dbReference type="OrthoDB" id="3265734at2759"/>
<comment type="caution">
    <text evidence="3">The sequence shown here is derived from an EMBL/GenBank/DDBJ whole genome shotgun (WGS) entry which is preliminary data.</text>
</comment>
<evidence type="ECO:0000313" key="4">
    <source>
        <dbReference type="Proteomes" id="UP000807306"/>
    </source>
</evidence>
<gene>
    <name evidence="3" type="ORF">CPB83DRAFT_444695</name>
</gene>
<feature type="transmembrane region" description="Helical" evidence="2">
    <location>
        <begin position="238"/>
        <end position="260"/>
    </location>
</feature>
<feature type="compositionally biased region" description="Low complexity" evidence="1">
    <location>
        <begin position="133"/>
        <end position="149"/>
    </location>
</feature>